<gene>
    <name evidence="2" type="ORF">SISNIDRAFT_471737</name>
</gene>
<accession>A0A164M9R5</accession>
<evidence type="ECO:0000313" key="3">
    <source>
        <dbReference type="Proteomes" id="UP000076722"/>
    </source>
</evidence>
<name>A0A164M9R5_9AGAM</name>
<proteinExistence type="predicted"/>
<reference evidence="2 3" key="1">
    <citation type="journal article" date="2016" name="Mol. Biol. Evol.">
        <title>Comparative Genomics of Early-Diverging Mushroom-Forming Fungi Provides Insights into the Origins of Lignocellulose Decay Capabilities.</title>
        <authorList>
            <person name="Nagy L.G."/>
            <person name="Riley R."/>
            <person name="Tritt A."/>
            <person name="Adam C."/>
            <person name="Daum C."/>
            <person name="Floudas D."/>
            <person name="Sun H."/>
            <person name="Yadav J.S."/>
            <person name="Pangilinan J."/>
            <person name="Larsson K.H."/>
            <person name="Matsuura K."/>
            <person name="Barry K."/>
            <person name="Labutti K."/>
            <person name="Kuo R."/>
            <person name="Ohm R.A."/>
            <person name="Bhattacharya S.S."/>
            <person name="Shirouzu T."/>
            <person name="Yoshinaga Y."/>
            <person name="Martin F.M."/>
            <person name="Grigoriev I.V."/>
            <person name="Hibbett D.S."/>
        </authorList>
    </citation>
    <scope>NUCLEOTIDE SEQUENCE [LARGE SCALE GENOMIC DNA]</scope>
    <source>
        <strain evidence="2 3">HHB9708</strain>
    </source>
</reference>
<feature type="compositionally biased region" description="Low complexity" evidence="1">
    <location>
        <begin position="1"/>
        <end position="14"/>
    </location>
</feature>
<organism evidence="2 3">
    <name type="scientific">Sistotremastrum niveocremeum HHB9708</name>
    <dbReference type="NCBI Taxonomy" id="1314777"/>
    <lineage>
        <taxon>Eukaryota</taxon>
        <taxon>Fungi</taxon>
        <taxon>Dikarya</taxon>
        <taxon>Basidiomycota</taxon>
        <taxon>Agaricomycotina</taxon>
        <taxon>Agaricomycetes</taxon>
        <taxon>Sistotremastrales</taxon>
        <taxon>Sistotremastraceae</taxon>
        <taxon>Sertulicium</taxon>
        <taxon>Sertulicium niveocremeum</taxon>
    </lineage>
</organism>
<protein>
    <submittedName>
        <fullName evidence="2">Uncharacterized protein</fullName>
    </submittedName>
</protein>
<feature type="region of interest" description="Disordered" evidence="1">
    <location>
        <begin position="1"/>
        <end position="20"/>
    </location>
</feature>
<feature type="compositionally biased region" description="Basic residues" evidence="1">
    <location>
        <begin position="94"/>
        <end position="104"/>
    </location>
</feature>
<evidence type="ECO:0000256" key="1">
    <source>
        <dbReference type="SAM" id="MobiDB-lite"/>
    </source>
</evidence>
<dbReference type="EMBL" id="KV419491">
    <property type="protein sequence ID" value="KZS86504.1"/>
    <property type="molecule type" value="Genomic_DNA"/>
</dbReference>
<dbReference type="Proteomes" id="UP000076722">
    <property type="component" value="Unassembled WGS sequence"/>
</dbReference>
<keyword evidence="3" id="KW-1185">Reference proteome</keyword>
<feature type="region of interest" description="Disordered" evidence="1">
    <location>
        <begin position="93"/>
        <end position="121"/>
    </location>
</feature>
<dbReference type="AlphaFoldDB" id="A0A164M9R5"/>
<sequence length="460" mass="51302">MVQFSSNSVQFSSNPVRNGSRTEPWHHYLAHLNKPLDPDLIFDEQRLATIERNSLRALGLLGGAMEDPTSREEDDTESLTCTVIGGVLTMSLSRPRRPSSHLKRSIGPSQGHPPTKRLRVSPQSIVSQPMIYKAITTRSARLASRFDFLDHLLPSRFHSHLVCTTIYDLDPLPIGLHIRLVMSAPAPERAPSPVIFDDEVESTPEPGDAALPDLQSIAAEVDPSVYAILKAYMLKKEPSFSFLDEPWADSRLLWVPVGSGFHKHFQLMRKCTTGDDGCAQRERVIITLVGRLGEDSKLGPEGTNIDKFDALTQMHVQSQRMLFAVEAFNTEDERINMWADFDQERLAALVKHFLKTMDPDKLPGMRDTGSNIVPYTRNPRTGPSHIPVVTPQFLFDLKTDWLFVQTSSKKTLAIRDGAATADLNRGTLAEYSDPQGKYSDIKLDRAYGCSCLTILARGPV</sequence>
<evidence type="ECO:0000313" key="2">
    <source>
        <dbReference type="EMBL" id="KZS86504.1"/>
    </source>
</evidence>